<sequence>MAKLTDAEKQEIVTLLAQFCSPADVVVHMRANYGIEIDRFQVRAYDPTNSRYEGGAKWRPIFEQARSAYLKAIEDIPIAQPAFRLNELQRNYFRARDSGNLVLANKILWQAAMETKRIPSSDSRKDTHELYYPYNLTPEERRAELVRIFERALDRRGVDQAGHEAHSH</sequence>
<dbReference type="EMBL" id="CP065592">
    <property type="protein sequence ID" value="QPQ54383.1"/>
    <property type="molecule type" value="Genomic_DNA"/>
</dbReference>
<protein>
    <submittedName>
        <fullName evidence="1">DUF2280 domain-containing protein</fullName>
    </submittedName>
</protein>
<evidence type="ECO:0000313" key="1">
    <source>
        <dbReference type="EMBL" id="QPQ54383.1"/>
    </source>
</evidence>
<evidence type="ECO:0000313" key="2">
    <source>
        <dbReference type="Proteomes" id="UP000594873"/>
    </source>
</evidence>
<proteinExistence type="predicted"/>
<gene>
    <name evidence="1" type="ORF">IC614_08460</name>
</gene>
<dbReference type="RefSeq" id="WP_200970911.1">
    <property type="nucleotide sequence ID" value="NZ_CP065592.1"/>
</dbReference>
<accession>A0A7T2LLH6</accession>
<name>A0A7T2LLH6_9SPHN</name>
<dbReference type="KEGG" id="sflv:IC614_08460"/>
<dbReference type="Proteomes" id="UP000594873">
    <property type="component" value="Chromosome"/>
</dbReference>
<organism evidence="1 2">
    <name type="scientific">Allosphingosinicella flava</name>
    <dbReference type="NCBI Taxonomy" id="2771430"/>
    <lineage>
        <taxon>Bacteria</taxon>
        <taxon>Pseudomonadati</taxon>
        <taxon>Pseudomonadota</taxon>
        <taxon>Alphaproteobacteria</taxon>
        <taxon>Sphingomonadales</taxon>
        <taxon>Sphingomonadaceae</taxon>
        <taxon>Allosphingosinicella</taxon>
    </lineage>
</organism>
<keyword evidence="2" id="KW-1185">Reference proteome</keyword>
<dbReference type="Pfam" id="PF10045">
    <property type="entry name" value="DUF2280"/>
    <property type="match status" value="1"/>
</dbReference>
<dbReference type="InterPro" id="IPR018738">
    <property type="entry name" value="DUF2280"/>
</dbReference>
<dbReference type="AlphaFoldDB" id="A0A7T2LLH6"/>
<reference evidence="1 2" key="1">
    <citation type="submission" date="2020-11" db="EMBL/GenBank/DDBJ databases">
        <title>Genome seq and assembly of Sphingosinicella sp.</title>
        <authorList>
            <person name="Chhetri G."/>
        </authorList>
    </citation>
    <scope>NUCLEOTIDE SEQUENCE [LARGE SCALE GENOMIC DNA]</scope>
    <source>
        <strain evidence="1 2">UDD2</strain>
    </source>
</reference>